<dbReference type="eggNOG" id="KOG1070">
    <property type="taxonomic scope" value="Eukaryota"/>
</dbReference>
<dbReference type="PROSITE" id="PS50126">
    <property type="entry name" value="S1"/>
    <property type="match status" value="7"/>
</dbReference>
<dbReference type="GeneID" id="5887589"/>
<evidence type="ECO:0000259" key="6">
    <source>
        <dbReference type="PROSITE" id="PS50126"/>
    </source>
</evidence>
<dbReference type="InterPro" id="IPR057300">
    <property type="entry name" value="OB_Rrp5"/>
</dbReference>
<feature type="compositionally biased region" description="Low complexity" evidence="5">
    <location>
        <begin position="58"/>
        <end position="67"/>
    </location>
</feature>
<dbReference type="InParanoid" id="A9UQD5"/>
<dbReference type="InterPro" id="IPR012340">
    <property type="entry name" value="NA-bd_OB-fold"/>
</dbReference>
<sequence>MCAHAFWSWSLSPDTGSSTQTDSVEPQSKRAKGRSGKPNGKGSKAGTPKASRSRKTSESTTSASGTASLVEPLTGKRIVVGQLLMGCVKSVADFAVQISLPHGLQGTLQLSDVSPHYVAYLRGKAADAEDAEAASASEDEESEQEQEQEQQANQSSQASDEIVVSMSRLFHVGQQLVCAVKAKEDKRLLLTTDPRLIHANLDVDDILQKAHRSQTPQLLSLTLMDSRHWSPPCAHCQGRLLPACVQSVEDHGYVVDLGIDGAQGFLPTKAAKLHVKQLGRNLVPGEPLFCVTTGTTAGSTRVVQVSINISKLRTAELSTNEAVMSTLRPGLQVRGKVQQVHAKGLVLQSGGFSIGIHHVHFDQLPTEKKTTEQLYTVGQTLTARVIFIDLANKVILASLRQPHLQIDDCTLPLPIGTRLPSCHVRFVDQAFGVLAAGQPAPGHARGVPAEEDTPEVLGFAHISRLLEEHVETVPKSFRRGTAHEGRVVAQQPFDGIYSFSFAPKDLKVPFLAAESIEVGLLVQGSVLSLIPSGMVIELASGIQARVPSEHLADVMLTHPEKKFKAGDKVKGRVLSNEKLKGSKHRIKVTLKKTLVRSDLPIIKNMHDAQPGMRTHGCISKVMDKGCIVSFYNQARRLSALPLFQNNAILANRGCKFMVVECGVLNCDPQENSLILTFRAAKTSVADRGARDAQLKRIEAGSLEAVEVVAVAEDMLTVKFVESPLVQTELRAGHLTDHPSLATALCRTYKKGDKLEAVVLEKRGRRVTISCKPQLKAQTKVESLPKELDDLKLGQVFPAYIRSVLDYGCFIGTIHGLSGLVPLRQLAKRYVDNPKAFFHPDQTVLVAVSEINKEQNRAVFSMKEDVIGAVAVVPYMQSLAKDMARFAGIKDSPGRRAAPYHHGQAISVLIQEIKPFGVVGTTKDGVPIFVTKEQRQGIECEVGVELPGRVLDIDYEKGVLDVTLKPELVSASSDNGKDSKTGKGKRSHPTKLPFAKKEEVQGRVELVKVTHAVVSGPERTLLYCPTQTYNDRREPFKRFVAGSKATVTVLSVGNPEFVVGQATVQWASQRSQLALLPLYLHFCMLIVRDCFYGWKQESEPTTSELAVGQVVEAEVTKAGQTQLQLRLPEKRSGRVLATEVLDENDTSAQPFKAYHKGDKIQVRILGFRDQKTRRFMPITQKFLKRHVAECSLKPSVLAAKELPPMLEREAVEVGQERWGVVSEVGERCLWVLLAPNVRGRINLVNLGAAATDPKALKKQFGIGMRHKFRIIIMSEKLLELELASESSQEIHVGSVVSASLKRIVNRFGIMHLGHGRFGAVDITDVDDKLHAEPFKTLDRSKVYRAVVIGGENLAATGNMGSAIGDIRLSLRPSEVEGDAATKASVLRMEDVDTDQVHRGVVCNATDEGVFVALSRNVTARVQIANLSDLFVRDIKKAFKVGTLVQGRIMAKTDGRLEMSLKKSDVDPSGTTLLRIDTLEQGQHVTGVIKRVESYGVFIVIDDSANLTGMAHISECADQRIEDLNKLYSAGDAVKAVVLKVDVDKKRISLGIKPSYFDDAGLPQAMDESADEASAADGDASGDESDADADDVLDTDAVALQERGADASSDEEDEEAEDDDGDSDSDEESDAEGGGAFASASTALRDAGDALGTSTTSANPFQLMSQSLLWGSTTGGAGAGVESSSEDEDDEDD</sequence>
<dbReference type="InterPro" id="IPR057302">
    <property type="entry name" value="Rrp5_S1"/>
</dbReference>
<feature type="domain" description="S1 motif" evidence="6">
    <location>
        <begin position="330"/>
        <end position="400"/>
    </location>
</feature>
<dbReference type="FunFam" id="2.40.50.140:FF:000148">
    <property type="entry name" value="protein RRP5 homolog isoform X1"/>
    <property type="match status" value="1"/>
</dbReference>
<feature type="region of interest" description="Disordered" evidence="5">
    <location>
        <begin position="969"/>
        <end position="989"/>
    </location>
</feature>
<gene>
    <name evidence="7" type="ORF">MONBRDRAFT_22368</name>
</gene>
<evidence type="ECO:0000256" key="3">
    <source>
        <dbReference type="ARBA" id="ARBA00022737"/>
    </source>
</evidence>
<feature type="region of interest" description="Disordered" evidence="5">
    <location>
        <begin position="1667"/>
        <end position="1691"/>
    </location>
</feature>
<dbReference type="GO" id="GO:0032040">
    <property type="term" value="C:small-subunit processome"/>
    <property type="evidence" value="ECO:0000318"/>
    <property type="project" value="GO_Central"/>
</dbReference>
<dbReference type="SMART" id="SM00316">
    <property type="entry name" value="S1"/>
    <property type="match status" value="13"/>
</dbReference>
<feature type="non-terminal residue" evidence="7">
    <location>
        <position position="1691"/>
    </location>
</feature>
<feature type="domain" description="S1 motif" evidence="6">
    <location>
        <begin position="1480"/>
        <end position="1551"/>
    </location>
</feature>
<evidence type="ECO:0000256" key="1">
    <source>
        <dbReference type="ARBA" id="ARBA00004604"/>
    </source>
</evidence>
<feature type="region of interest" description="Disordered" evidence="5">
    <location>
        <begin position="129"/>
        <end position="158"/>
    </location>
</feature>
<name>A9UQD5_MONBE</name>
<protein>
    <recommendedName>
        <fullName evidence="6">S1 motif domain-containing protein</fullName>
    </recommendedName>
</protein>
<feature type="compositionally biased region" description="Acidic residues" evidence="5">
    <location>
        <begin position="1578"/>
        <end position="1588"/>
    </location>
</feature>
<feature type="domain" description="S1 motif" evidence="6">
    <location>
        <begin position="238"/>
        <end position="308"/>
    </location>
</feature>
<feature type="compositionally biased region" description="Acidic residues" evidence="5">
    <location>
        <begin position="1606"/>
        <end position="1629"/>
    </location>
</feature>
<comment type="subcellular location">
    <subcellularLocation>
        <location evidence="1">Nucleus</location>
        <location evidence="1">Nucleolus</location>
    </subcellularLocation>
</comment>
<dbReference type="PANTHER" id="PTHR23270:SF10">
    <property type="entry name" value="PROTEIN RRP5 HOMOLOG"/>
    <property type="match status" value="1"/>
</dbReference>
<dbReference type="Pfam" id="PF23459">
    <property type="entry name" value="S1_RRP5"/>
    <property type="match status" value="1"/>
</dbReference>
<dbReference type="STRING" id="81824.A9UQD5"/>
<keyword evidence="3" id="KW-0677">Repeat</keyword>
<dbReference type="Pfam" id="PF24682">
    <property type="entry name" value="OB_RRP5"/>
    <property type="match status" value="1"/>
</dbReference>
<feature type="region of interest" description="Disordered" evidence="5">
    <location>
        <begin position="1"/>
        <end position="67"/>
    </location>
</feature>
<dbReference type="SUPFAM" id="SSF50249">
    <property type="entry name" value="Nucleic acid-binding proteins"/>
    <property type="match status" value="7"/>
</dbReference>
<proteinExistence type="predicted"/>
<dbReference type="FunFam" id="2.40.50.140:FF:000159">
    <property type="entry name" value="rRNA biogenesis protein rrp5"/>
    <property type="match status" value="1"/>
</dbReference>
<feature type="compositionally biased region" description="Acidic residues" evidence="5">
    <location>
        <begin position="129"/>
        <end position="148"/>
    </location>
</feature>
<evidence type="ECO:0000256" key="2">
    <source>
        <dbReference type="ARBA" id="ARBA00022552"/>
    </source>
</evidence>
<dbReference type="PANTHER" id="PTHR23270">
    <property type="entry name" value="PROGRAMMED CELL DEATH PROTEIN 11 PRE-RRNA PROCESSING PROTEIN RRP5"/>
    <property type="match status" value="1"/>
</dbReference>
<keyword evidence="2" id="KW-0698">rRNA processing</keyword>
<accession>A9UQD5</accession>
<dbReference type="GO" id="GO:0006364">
    <property type="term" value="P:rRNA processing"/>
    <property type="evidence" value="ECO:0007669"/>
    <property type="project" value="UniProtKB-KW"/>
</dbReference>
<dbReference type="FunFam" id="2.40.50.140:FF:000155">
    <property type="entry name" value="rRNA biogenesis protein RRP5"/>
    <property type="match status" value="1"/>
</dbReference>
<feature type="compositionally biased region" description="Polar residues" evidence="5">
    <location>
        <begin position="9"/>
        <end position="26"/>
    </location>
</feature>
<dbReference type="Proteomes" id="UP000001357">
    <property type="component" value="Unassembled WGS sequence"/>
</dbReference>
<feature type="domain" description="S1 motif" evidence="6">
    <location>
        <begin position="1107"/>
        <end position="1180"/>
    </location>
</feature>
<dbReference type="Pfam" id="PF00575">
    <property type="entry name" value="S1"/>
    <property type="match status" value="2"/>
</dbReference>
<evidence type="ECO:0000256" key="4">
    <source>
        <dbReference type="ARBA" id="ARBA00023242"/>
    </source>
</evidence>
<dbReference type="KEGG" id="mbr:MONBRDRAFT_22368"/>
<dbReference type="InterPro" id="IPR045209">
    <property type="entry name" value="Rrp5"/>
</dbReference>
<feature type="domain" description="S1 motif" evidence="6">
    <location>
        <begin position="519"/>
        <end position="591"/>
    </location>
</feature>
<dbReference type="FunFam" id="2.40.50.140:FF:000103">
    <property type="entry name" value="protein RRP5 homolog"/>
    <property type="match status" value="1"/>
</dbReference>
<keyword evidence="4" id="KW-0539">Nucleus</keyword>
<evidence type="ECO:0000256" key="5">
    <source>
        <dbReference type="SAM" id="MobiDB-lite"/>
    </source>
</evidence>
<keyword evidence="8" id="KW-1185">Reference proteome</keyword>
<feature type="compositionally biased region" description="Acidic residues" evidence="5">
    <location>
        <begin position="1682"/>
        <end position="1691"/>
    </location>
</feature>
<feature type="region of interest" description="Disordered" evidence="5">
    <location>
        <begin position="1565"/>
        <end position="1588"/>
    </location>
</feature>
<evidence type="ECO:0000313" key="8">
    <source>
        <dbReference type="Proteomes" id="UP000001357"/>
    </source>
</evidence>
<dbReference type="GO" id="GO:0003723">
    <property type="term" value="F:RNA binding"/>
    <property type="evidence" value="ECO:0000318"/>
    <property type="project" value="GO_Central"/>
</dbReference>
<dbReference type="EMBL" id="CH991543">
    <property type="protein sequence ID" value="EDQ93027.1"/>
    <property type="molecule type" value="Genomic_DNA"/>
</dbReference>
<dbReference type="FunCoup" id="A9UQD5">
    <property type="interactions" value="1490"/>
</dbReference>
<dbReference type="InterPro" id="IPR003029">
    <property type="entry name" value="S1_domain"/>
</dbReference>
<dbReference type="RefSeq" id="XP_001742789.1">
    <property type="nucleotide sequence ID" value="XM_001742737.1"/>
</dbReference>
<feature type="domain" description="S1 motif" evidence="6">
    <location>
        <begin position="1393"/>
        <end position="1460"/>
    </location>
</feature>
<dbReference type="OMA" id="VFHIGEV"/>
<feature type="region of interest" description="Disordered" evidence="5">
    <location>
        <begin position="1600"/>
        <end position="1641"/>
    </location>
</feature>
<organism evidence="7 8">
    <name type="scientific">Monosiga brevicollis</name>
    <name type="common">Choanoflagellate</name>
    <dbReference type="NCBI Taxonomy" id="81824"/>
    <lineage>
        <taxon>Eukaryota</taxon>
        <taxon>Choanoflagellata</taxon>
        <taxon>Craspedida</taxon>
        <taxon>Salpingoecidae</taxon>
        <taxon>Monosiga</taxon>
    </lineage>
</organism>
<dbReference type="Gene3D" id="2.40.50.140">
    <property type="entry name" value="Nucleic acid-binding proteins"/>
    <property type="match status" value="8"/>
</dbReference>
<feature type="domain" description="S1 motif" evidence="6">
    <location>
        <begin position="793"/>
        <end position="862"/>
    </location>
</feature>
<reference evidence="7 8" key="1">
    <citation type="journal article" date="2008" name="Nature">
        <title>The genome of the choanoflagellate Monosiga brevicollis and the origin of metazoans.</title>
        <authorList>
            <consortium name="JGI Sequencing"/>
            <person name="King N."/>
            <person name="Westbrook M.J."/>
            <person name="Young S.L."/>
            <person name="Kuo A."/>
            <person name="Abedin M."/>
            <person name="Chapman J."/>
            <person name="Fairclough S."/>
            <person name="Hellsten U."/>
            <person name="Isogai Y."/>
            <person name="Letunic I."/>
            <person name="Marr M."/>
            <person name="Pincus D."/>
            <person name="Putnam N."/>
            <person name="Rokas A."/>
            <person name="Wright K.J."/>
            <person name="Zuzow R."/>
            <person name="Dirks W."/>
            <person name="Good M."/>
            <person name="Goodstein D."/>
            <person name="Lemons D."/>
            <person name="Li W."/>
            <person name="Lyons J.B."/>
            <person name="Morris A."/>
            <person name="Nichols S."/>
            <person name="Richter D.J."/>
            <person name="Salamov A."/>
            <person name="Bork P."/>
            <person name="Lim W.A."/>
            <person name="Manning G."/>
            <person name="Miller W.T."/>
            <person name="McGinnis W."/>
            <person name="Shapiro H."/>
            <person name="Tjian R."/>
            <person name="Grigoriev I.V."/>
            <person name="Rokhsar D."/>
        </authorList>
    </citation>
    <scope>NUCLEOTIDE SEQUENCE [LARGE SCALE GENOMIC DNA]</scope>
    <source>
        <strain evidence="8">MX1 / ATCC 50154</strain>
    </source>
</reference>
<feature type="compositionally biased region" description="Low complexity" evidence="5">
    <location>
        <begin position="149"/>
        <end position="158"/>
    </location>
</feature>
<evidence type="ECO:0000313" key="7">
    <source>
        <dbReference type="EMBL" id="EDQ93027.1"/>
    </source>
</evidence>
<dbReference type="GO" id="GO:0005730">
    <property type="term" value="C:nucleolus"/>
    <property type="evidence" value="ECO:0000318"/>
    <property type="project" value="GO_Central"/>
</dbReference>